<keyword evidence="1 2" id="KW-0103">Bromodomain</keyword>
<evidence type="ECO:0000259" key="4">
    <source>
        <dbReference type="PROSITE" id="PS50014"/>
    </source>
</evidence>
<evidence type="ECO:0000313" key="6">
    <source>
        <dbReference type="Proteomes" id="UP000779574"/>
    </source>
</evidence>
<accession>A0A9P8ED97</accession>
<evidence type="ECO:0000256" key="2">
    <source>
        <dbReference type="PROSITE-ProRule" id="PRU00035"/>
    </source>
</evidence>
<feature type="compositionally biased region" description="Basic and acidic residues" evidence="3">
    <location>
        <begin position="295"/>
        <end position="305"/>
    </location>
</feature>
<dbReference type="Proteomes" id="UP000779574">
    <property type="component" value="Unassembled WGS sequence"/>
</dbReference>
<dbReference type="SMART" id="SM00297">
    <property type="entry name" value="BROMO"/>
    <property type="match status" value="1"/>
</dbReference>
<feature type="non-terminal residue" evidence="5">
    <location>
        <position position="495"/>
    </location>
</feature>
<feature type="region of interest" description="Disordered" evidence="3">
    <location>
        <begin position="220"/>
        <end position="278"/>
    </location>
</feature>
<feature type="compositionally biased region" description="Basic and acidic residues" evidence="3">
    <location>
        <begin position="258"/>
        <end position="278"/>
    </location>
</feature>
<dbReference type="SUPFAM" id="SSF47370">
    <property type="entry name" value="Bromodomain"/>
    <property type="match status" value="1"/>
</dbReference>
<dbReference type="EMBL" id="JAHFXF010000478">
    <property type="protein sequence ID" value="KAG9687028.1"/>
    <property type="molecule type" value="Genomic_DNA"/>
</dbReference>
<dbReference type="AlphaFoldDB" id="A0A9P8ED97"/>
<feature type="region of interest" description="Disordered" evidence="3">
    <location>
        <begin position="295"/>
        <end position="320"/>
    </location>
</feature>
<evidence type="ECO:0000256" key="3">
    <source>
        <dbReference type="SAM" id="MobiDB-lite"/>
    </source>
</evidence>
<feature type="domain" description="Bromo" evidence="4">
    <location>
        <begin position="91"/>
        <end position="144"/>
    </location>
</feature>
<proteinExistence type="predicted"/>
<dbReference type="InterPro" id="IPR001487">
    <property type="entry name" value="Bromodomain"/>
</dbReference>
<reference evidence="5" key="1">
    <citation type="journal article" date="2021" name="J Fungi (Basel)">
        <title>Virulence traits and population genomics of the black yeast Aureobasidium melanogenum.</title>
        <authorList>
            <person name="Cernosa A."/>
            <person name="Sun X."/>
            <person name="Gostincar C."/>
            <person name="Fang C."/>
            <person name="Gunde-Cimerman N."/>
            <person name="Song Z."/>
        </authorList>
    </citation>
    <scope>NUCLEOTIDE SEQUENCE</scope>
    <source>
        <strain evidence="5">EXF-9911</strain>
    </source>
</reference>
<dbReference type="Gene3D" id="1.20.920.10">
    <property type="entry name" value="Bromodomain-like"/>
    <property type="match status" value="1"/>
</dbReference>
<feature type="region of interest" description="Disordered" evidence="3">
    <location>
        <begin position="1"/>
        <end position="44"/>
    </location>
</feature>
<dbReference type="Pfam" id="PF00439">
    <property type="entry name" value="Bromodomain"/>
    <property type="match status" value="1"/>
</dbReference>
<organism evidence="5 6">
    <name type="scientific">Aureobasidium melanogenum</name>
    <name type="common">Aureobasidium pullulans var. melanogenum</name>
    <dbReference type="NCBI Taxonomy" id="46634"/>
    <lineage>
        <taxon>Eukaryota</taxon>
        <taxon>Fungi</taxon>
        <taxon>Dikarya</taxon>
        <taxon>Ascomycota</taxon>
        <taxon>Pezizomycotina</taxon>
        <taxon>Dothideomycetes</taxon>
        <taxon>Dothideomycetidae</taxon>
        <taxon>Dothideales</taxon>
        <taxon>Saccotheciaceae</taxon>
        <taxon>Aureobasidium</taxon>
    </lineage>
</organism>
<feature type="compositionally biased region" description="Basic residues" evidence="3">
    <location>
        <begin position="228"/>
        <end position="242"/>
    </location>
</feature>
<dbReference type="OrthoDB" id="21449at2759"/>
<protein>
    <recommendedName>
        <fullName evidence="4">Bromo domain-containing protein</fullName>
    </recommendedName>
</protein>
<feature type="compositionally biased region" description="Acidic residues" evidence="3">
    <location>
        <begin position="306"/>
        <end position="320"/>
    </location>
</feature>
<reference evidence="5" key="2">
    <citation type="submission" date="2021-08" db="EMBL/GenBank/DDBJ databases">
        <authorList>
            <person name="Gostincar C."/>
            <person name="Sun X."/>
            <person name="Song Z."/>
            <person name="Gunde-Cimerman N."/>
        </authorList>
    </citation>
    <scope>NUCLEOTIDE SEQUENCE</scope>
    <source>
        <strain evidence="5">EXF-9911</strain>
    </source>
</reference>
<name>A0A9P8ED97_AURME</name>
<dbReference type="InterPro" id="IPR036427">
    <property type="entry name" value="Bromodomain-like_sf"/>
</dbReference>
<evidence type="ECO:0000313" key="5">
    <source>
        <dbReference type="EMBL" id="KAG9687028.1"/>
    </source>
</evidence>
<sequence>MQSQKRGRQDALESESEASSSLTKRAKTAKRNQDDVPGSATLSLTAPANNNWPAIRYDDGLMTKNQKRFLLAIMREMKLTKAGRLFVRDQKPLSVLLNDPEYQTAIKRHVDLDIVEKGISNGDYLAVDYVVDEFELMITNAFLYWDVGHENLDDAMLLRQRFFEKMKSCPKPLSDESESNNALEDVEREPISCRWDNRRTFVVCGLSRQTLETYEAEDRAKGFVKPQSHGRRICRGRHKKKKTALEGIPTSSEGLDEIDSREQSDNAQDESDKYDGDEAARLRNIIATAKKLLAEEKRKGKKPSDGDSEDVFVEADDEESQTLEQKIEELQAKLANKSEKKKLLAEIENLDTEDARLNSKIIEMEKQCALLSSKVEACCKELDALNDQHEKLKLVRERHKKEEARIHEEQQRLQQQVKTIELEKERYLQESEKTKLDIAVHNKRGKKLTQEHEKLQEDHLRVFEDREHLKQRREQLKMQRRAVKKRIGELNKPNK</sequence>
<comment type="caution">
    <text evidence="5">The sequence shown here is derived from an EMBL/GenBank/DDBJ whole genome shotgun (WGS) entry which is preliminary data.</text>
</comment>
<dbReference type="GO" id="GO:0006325">
    <property type="term" value="P:chromatin organization"/>
    <property type="evidence" value="ECO:0007669"/>
    <property type="project" value="UniProtKB-ARBA"/>
</dbReference>
<gene>
    <name evidence="5" type="ORF">KCU76_g10607</name>
</gene>
<dbReference type="PROSITE" id="PS50014">
    <property type="entry name" value="BROMODOMAIN_2"/>
    <property type="match status" value="1"/>
</dbReference>
<evidence type="ECO:0000256" key="1">
    <source>
        <dbReference type="ARBA" id="ARBA00023117"/>
    </source>
</evidence>